<keyword evidence="1" id="KW-0479">Metal-binding</keyword>
<dbReference type="PROSITE" id="PS50102">
    <property type="entry name" value="RRM"/>
    <property type="match status" value="1"/>
</dbReference>
<evidence type="ECO:0000313" key="6">
    <source>
        <dbReference type="EMBL" id="KAG8376790.1"/>
    </source>
</evidence>
<name>A0AAV6X5R0_9LAMI</name>
<evidence type="ECO:0000259" key="4">
    <source>
        <dbReference type="PROSITE" id="PS50102"/>
    </source>
</evidence>
<dbReference type="SUPFAM" id="SSF54928">
    <property type="entry name" value="RNA-binding domain, RBD"/>
    <property type="match status" value="1"/>
</dbReference>
<accession>A0AAV6X5R0</accession>
<sequence length="643" mass="72663">MSLHLGNLSSHIRRDDLERVFRRFGRCTIQVKDKYGFVVYDYPASAEKALKTLRGKRICGEAITLSWSKMQPRAPHGFARGGKVYEQPSRKQPMKEHVDRRLGSNNQRDFEMDFKQPDGEGRKLGSSDLIDESTSYHLDDSKAYVEGKDHTAANGRGGDGKNHLEDDRWGEQVVNPSSENLEFDRYEPYRSDDKKESDELNSRSPLAGSPATWKSQERRRTGQDDQLEKPDYRDNQKSLNTCYACGEVGHKRHMCPLRSKRHVSRSRGRLGAGTDASMMGQVSDREPLTSQNHGRLPRRGDSSPLQITPRGKRKEFKEKKRNRRDYKDEDQNHTKRAKAGPSFHSDYTLSRSQSPSKSLESLSQSPSHSKSLHLKKKSPSLSRSSTSRHSGHKPFKSISELRLMSPTFSPSPQKGQTDSKVSMVNAAGTGLAQSQDLFEGETMVRSGTGPAISENVTAVMENECEARLSILEEEGTKKDLSEKDDEHCHSVSRGSGDVLKSNVPQSDDGYHNADTLFHQSVKEMRDSQSVNLLEEHMLDPESDVSLRSNASNPATMSSEEICMVLKHYGLQYPEETEKDLPVEIYFGSARSWPWEIIYYRRLKKGPILAENYARRIAQNKEFGIVDKYIRSSSGWGDLNEGNP</sequence>
<feature type="compositionally biased region" description="Polar residues" evidence="3">
    <location>
        <begin position="406"/>
        <end position="420"/>
    </location>
</feature>
<feature type="compositionally biased region" description="Basic and acidic residues" evidence="3">
    <location>
        <begin position="93"/>
        <end position="125"/>
    </location>
</feature>
<dbReference type="GO" id="GO:0003723">
    <property type="term" value="F:RNA binding"/>
    <property type="evidence" value="ECO:0007669"/>
    <property type="project" value="UniProtKB-UniRule"/>
</dbReference>
<reference evidence="6" key="1">
    <citation type="submission" date="2019-10" db="EMBL/GenBank/DDBJ databases">
        <authorList>
            <person name="Zhang R."/>
            <person name="Pan Y."/>
            <person name="Wang J."/>
            <person name="Ma R."/>
            <person name="Yu S."/>
        </authorList>
    </citation>
    <scope>NUCLEOTIDE SEQUENCE</scope>
    <source>
        <strain evidence="6">LA-IB0</strain>
        <tissue evidence="6">Leaf</tissue>
    </source>
</reference>
<dbReference type="Gene3D" id="3.30.70.330">
    <property type="match status" value="1"/>
</dbReference>
<feature type="region of interest" description="Disordered" evidence="3">
    <location>
        <begin position="74"/>
        <end position="233"/>
    </location>
</feature>
<proteinExistence type="predicted"/>
<evidence type="ECO:0000256" key="3">
    <source>
        <dbReference type="SAM" id="MobiDB-lite"/>
    </source>
</evidence>
<evidence type="ECO:0000259" key="5">
    <source>
        <dbReference type="PROSITE" id="PS50158"/>
    </source>
</evidence>
<feature type="domain" description="RRM" evidence="4">
    <location>
        <begin position="1"/>
        <end position="70"/>
    </location>
</feature>
<feature type="compositionally biased region" description="Basic residues" evidence="3">
    <location>
        <begin position="310"/>
        <end position="324"/>
    </location>
</feature>
<keyword evidence="2" id="KW-0694">RNA-binding</keyword>
<feature type="region of interest" description="Disordered" evidence="3">
    <location>
        <begin position="475"/>
        <end position="510"/>
    </location>
</feature>
<feature type="compositionally biased region" description="Basic and acidic residues" evidence="3">
    <location>
        <begin position="215"/>
        <end position="233"/>
    </location>
</feature>
<feature type="region of interest" description="Disordered" evidence="3">
    <location>
        <begin position="256"/>
        <end position="420"/>
    </location>
</feature>
<keyword evidence="7" id="KW-1185">Reference proteome</keyword>
<dbReference type="AlphaFoldDB" id="A0AAV6X5R0"/>
<dbReference type="InterPro" id="IPR012677">
    <property type="entry name" value="Nucleotide-bd_a/b_plait_sf"/>
</dbReference>
<dbReference type="InterPro" id="IPR000504">
    <property type="entry name" value="RRM_dom"/>
</dbReference>
<feature type="compositionally biased region" description="Low complexity" evidence="3">
    <location>
        <begin position="379"/>
        <end position="388"/>
    </location>
</feature>
<dbReference type="PROSITE" id="PS50158">
    <property type="entry name" value="ZF_CCHC"/>
    <property type="match status" value="1"/>
</dbReference>
<feature type="compositionally biased region" description="Basic and acidic residues" evidence="3">
    <location>
        <begin position="158"/>
        <end position="170"/>
    </location>
</feature>
<dbReference type="EMBL" id="WHWC01000009">
    <property type="protein sequence ID" value="KAG8376790.1"/>
    <property type="molecule type" value="Genomic_DNA"/>
</dbReference>
<organism evidence="6 7">
    <name type="scientific">Buddleja alternifolia</name>
    <dbReference type="NCBI Taxonomy" id="168488"/>
    <lineage>
        <taxon>Eukaryota</taxon>
        <taxon>Viridiplantae</taxon>
        <taxon>Streptophyta</taxon>
        <taxon>Embryophyta</taxon>
        <taxon>Tracheophyta</taxon>
        <taxon>Spermatophyta</taxon>
        <taxon>Magnoliopsida</taxon>
        <taxon>eudicotyledons</taxon>
        <taxon>Gunneridae</taxon>
        <taxon>Pentapetalae</taxon>
        <taxon>asterids</taxon>
        <taxon>lamiids</taxon>
        <taxon>Lamiales</taxon>
        <taxon>Scrophulariaceae</taxon>
        <taxon>Buddlejeae</taxon>
        <taxon>Buddleja</taxon>
    </lineage>
</organism>
<dbReference type="InterPro" id="IPR001878">
    <property type="entry name" value="Znf_CCHC"/>
</dbReference>
<dbReference type="SMART" id="SM00360">
    <property type="entry name" value="RRM"/>
    <property type="match status" value="1"/>
</dbReference>
<dbReference type="PANTHER" id="PTHR48038">
    <property type="entry name" value="RIBONUCLEOPROTEIN RB97D"/>
    <property type="match status" value="1"/>
</dbReference>
<feature type="domain" description="CCHC-type" evidence="5">
    <location>
        <begin position="242"/>
        <end position="256"/>
    </location>
</feature>
<dbReference type="InterPro" id="IPR035979">
    <property type="entry name" value="RBD_domain_sf"/>
</dbReference>
<feature type="compositionally biased region" description="Basic residues" evidence="3">
    <location>
        <begin position="256"/>
        <end position="268"/>
    </location>
</feature>
<evidence type="ECO:0000256" key="1">
    <source>
        <dbReference type="PROSITE-ProRule" id="PRU00047"/>
    </source>
</evidence>
<evidence type="ECO:0000313" key="7">
    <source>
        <dbReference type="Proteomes" id="UP000826271"/>
    </source>
</evidence>
<feature type="compositionally biased region" description="Basic and acidic residues" evidence="3">
    <location>
        <begin position="182"/>
        <end position="201"/>
    </location>
</feature>
<dbReference type="Pfam" id="PF00098">
    <property type="entry name" value="zf-CCHC"/>
    <property type="match status" value="1"/>
</dbReference>
<comment type="caution">
    <text evidence="6">The sequence shown here is derived from an EMBL/GenBank/DDBJ whole genome shotgun (WGS) entry which is preliminary data.</text>
</comment>
<gene>
    <name evidence="6" type="ORF">BUALT_Bualt09G0100600</name>
</gene>
<dbReference type="PANTHER" id="PTHR48038:SF2">
    <property type="entry name" value="OS02G0536400 PROTEIN"/>
    <property type="match status" value="1"/>
</dbReference>
<feature type="compositionally biased region" description="Basic and acidic residues" evidence="3">
    <location>
        <begin position="137"/>
        <end position="151"/>
    </location>
</feature>
<dbReference type="Proteomes" id="UP000826271">
    <property type="component" value="Unassembled WGS sequence"/>
</dbReference>
<keyword evidence="1" id="KW-0862">Zinc</keyword>
<keyword evidence="1" id="KW-0863">Zinc-finger</keyword>
<dbReference type="GO" id="GO:0008270">
    <property type="term" value="F:zinc ion binding"/>
    <property type="evidence" value="ECO:0007669"/>
    <property type="project" value="UniProtKB-KW"/>
</dbReference>
<dbReference type="CDD" id="cd00590">
    <property type="entry name" value="RRM_SF"/>
    <property type="match status" value="1"/>
</dbReference>
<protein>
    <submittedName>
        <fullName evidence="6">Uncharacterized protein</fullName>
    </submittedName>
</protein>
<feature type="compositionally biased region" description="Low complexity" evidence="3">
    <location>
        <begin position="349"/>
        <end position="369"/>
    </location>
</feature>
<dbReference type="Pfam" id="PF00076">
    <property type="entry name" value="RRM_1"/>
    <property type="match status" value="1"/>
</dbReference>
<evidence type="ECO:0000256" key="2">
    <source>
        <dbReference type="PROSITE-ProRule" id="PRU00176"/>
    </source>
</evidence>
<feature type="compositionally biased region" description="Basic and acidic residues" evidence="3">
    <location>
        <begin position="475"/>
        <end position="489"/>
    </location>
</feature>